<feature type="region of interest" description="Disordered" evidence="1">
    <location>
        <begin position="705"/>
        <end position="798"/>
    </location>
</feature>
<feature type="region of interest" description="Disordered" evidence="1">
    <location>
        <begin position="989"/>
        <end position="1008"/>
    </location>
</feature>
<accession>A0A836GS10</accession>
<feature type="compositionally biased region" description="Polar residues" evidence="1">
    <location>
        <begin position="337"/>
        <end position="350"/>
    </location>
</feature>
<keyword evidence="3" id="KW-1185">Reference proteome</keyword>
<feature type="compositionally biased region" description="Polar residues" evidence="1">
    <location>
        <begin position="1053"/>
        <end position="1064"/>
    </location>
</feature>
<feature type="compositionally biased region" description="Low complexity" evidence="1">
    <location>
        <begin position="565"/>
        <end position="581"/>
    </location>
</feature>
<feature type="compositionally biased region" description="Basic and acidic residues" evidence="1">
    <location>
        <begin position="739"/>
        <end position="748"/>
    </location>
</feature>
<gene>
    <name evidence="2" type="ORF">LSCM1_07747</name>
</gene>
<feature type="compositionally biased region" description="Low complexity" evidence="1">
    <location>
        <begin position="289"/>
        <end position="298"/>
    </location>
</feature>
<feature type="region of interest" description="Disordered" evidence="1">
    <location>
        <begin position="1053"/>
        <end position="1108"/>
    </location>
</feature>
<feature type="compositionally biased region" description="Low complexity" evidence="1">
    <location>
        <begin position="1086"/>
        <end position="1107"/>
    </location>
</feature>
<feature type="compositionally biased region" description="Low complexity" evidence="1">
    <location>
        <begin position="599"/>
        <end position="612"/>
    </location>
</feature>
<protein>
    <submittedName>
        <fullName evidence="2">Uncharacterized protein</fullName>
    </submittedName>
</protein>
<feature type="region of interest" description="Disordered" evidence="1">
    <location>
        <begin position="440"/>
        <end position="687"/>
    </location>
</feature>
<feature type="compositionally biased region" description="Low complexity" evidence="1">
    <location>
        <begin position="351"/>
        <end position="362"/>
    </location>
</feature>
<feature type="region of interest" description="Disordered" evidence="1">
    <location>
        <begin position="172"/>
        <end position="254"/>
    </location>
</feature>
<feature type="region of interest" description="Disordered" evidence="1">
    <location>
        <begin position="274"/>
        <end position="425"/>
    </location>
</feature>
<feature type="compositionally biased region" description="Low complexity" evidence="1">
    <location>
        <begin position="91"/>
        <end position="106"/>
    </location>
</feature>
<reference evidence="3" key="1">
    <citation type="journal article" date="2021" name="Microbiol. Resour. Announc.">
        <title>LGAAP: Leishmaniinae Genome Assembly and Annotation Pipeline.</title>
        <authorList>
            <person name="Almutairi H."/>
            <person name="Urbaniak M.D."/>
            <person name="Bates M.D."/>
            <person name="Jariyapan N."/>
            <person name="Kwakye-Nuako G."/>
            <person name="Thomaz-Soccol V."/>
            <person name="Al-Salem W.S."/>
            <person name="Dillon R.J."/>
            <person name="Bates P.A."/>
            <person name="Gatherer D."/>
        </authorList>
    </citation>
    <scope>NUCLEOTIDE SEQUENCE [LARGE SCALE GENOMIC DNA]</scope>
</reference>
<proteinExistence type="predicted"/>
<feature type="region of interest" description="Disordered" evidence="1">
    <location>
        <begin position="1468"/>
        <end position="1495"/>
    </location>
</feature>
<feature type="compositionally biased region" description="Low complexity" evidence="1">
    <location>
        <begin position="179"/>
        <end position="204"/>
    </location>
</feature>
<feature type="compositionally biased region" description="Polar residues" evidence="1">
    <location>
        <begin position="514"/>
        <end position="523"/>
    </location>
</feature>
<feature type="region of interest" description="Disordered" evidence="1">
    <location>
        <begin position="83"/>
        <end position="153"/>
    </location>
</feature>
<feature type="compositionally biased region" description="Basic and acidic residues" evidence="1">
    <location>
        <begin position="525"/>
        <end position="553"/>
    </location>
</feature>
<name>A0A836GS10_9TRYP</name>
<dbReference type="KEGG" id="lmat:92517618"/>
<feature type="region of interest" description="Disordered" evidence="1">
    <location>
        <begin position="820"/>
        <end position="863"/>
    </location>
</feature>
<evidence type="ECO:0000256" key="1">
    <source>
        <dbReference type="SAM" id="MobiDB-lite"/>
    </source>
</evidence>
<feature type="compositionally biased region" description="Basic and acidic residues" evidence="1">
    <location>
        <begin position="1528"/>
        <end position="1541"/>
    </location>
</feature>
<feature type="compositionally biased region" description="Basic and acidic residues" evidence="1">
    <location>
        <begin position="615"/>
        <end position="637"/>
    </location>
</feature>
<evidence type="ECO:0000313" key="2">
    <source>
        <dbReference type="EMBL" id="KAG5487077.1"/>
    </source>
</evidence>
<feature type="region of interest" description="Disordered" evidence="1">
    <location>
        <begin position="1"/>
        <end position="26"/>
    </location>
</feature>
<feature type="compositionally biased region" description="Low complexity" evidence="1">
    <location>
        <begin position="994"/>
        <end position="1008"/>
    </location>
</feature>
<dbReference type="OrthoDB" id="249905at2759"/>
<comment type="caution">
    <text evidence="2">The sequence shown here is derived from an EMBL/GenBank/DDBJ whole genome shotgun (WGS) entry which is preliminary data.</text>
</comment>
<feature type="region of interest" description="Disordered" evidence="1">
    <location>
        <begin position="1525"/>
        <end position="1554"/>
    </location>
</feature>
<feature type="compositionally biased region" description="Basic residues" evidence="1">
    <location>
        <begin position="764"/>
        <end position="778"/>
    </location>
</feature>
<dbReference type="RefSeq" id="XP_067181311.1">
    <property type="nucleotide sequence ID" value="XM_067325106.1"/>
</dbReference>
<feature type="compositionally biased region" description="Low complexity" evidence="1">
    <location>
        <begin position="642"/>
        <end position="665"/>
    </location>
</feature>
<evidence type="ECO:0000313" key="3">
    <source>
        <dbReference type="Proteomes" id="UP000673552"/>
    </source>
</evidence>
<sequence length="1554" mass="162396">MDTSHPTNVPQVPGGGGAPLPPGAHFTKVPPLFRRVSGASGIAGPLVAVAPPGFRMKVPPTHMLMMAGNKKMLMPPQLLPASGGGHLLAASPPLSRSTSPGTTTSQPGPPGRRSAGTPPQYPQFAFVHGKKMMVPPGTKLPMGHPGTNTATGATAFGVAPRTAMDSAVRMTAPEQSWMASPRSSLAASPPPGTAASRGAVAATVGGVGRSPSSPRRNLGESPVRPSRQATAVPSPPHPATAAAAGATDKKRHKSGLMRSLTGAINFLKGRTLWEGGGGGGAERQPGRNAATPQQQPQRVPTPPGPATRGENVGRSHRGPDNSTLMPNSHSPPPTSEQPPQKTPQFPHPQQSMSSSSAAAASSPRKMPPGNIMAMKGPPGGGGIAMEPKKVIRAHPPPDAVRSRASSLERPSRSGSASPPLFMAPPPAVAAATNVLRVPSSTVLKEQQLPEAGVRSPGHRRRELGEGSDESDSVGRENGAHASAQEAAPSHIRVAGHPRDSPEAVAAHDAVGSGRAQSSGTPQRNEALHEKERVRPPEPRVHSHDSGGGDDKNGSRHPAGVMMSETPATGAAATATSPPSTARCDSDSKTSAATALGPVRQTATTSARSAAAATKRRQEEERLRLLEEAHKGSLESKKLRGVQSKSAPRAAPASQPQPASAAQTAQEPRSPQEEDNTQKPASVECNSHSIVSTLSHRSLLTLCGSSASLSGEEGRARSPKRGGGRAGDRRPPACAGPDSARSRERKGEVGRAGSSDAQRGAQPQQKRRGRQRSARRSIRKRDGGSSDSSDVDSEEDGASSFEALTSRDLYRLAKMLRDSNTSSMGTADIDGRQRRGSRRRLHRSPESGCGRATDTDSGDDGSWDRHRQQYNHWKRRSTLPITTVGIPWRYVGTRRSLEPFASPPRVRRPLGYINVGGGRYARVGGGSPYARHRIQPRAMSIGPVPLDAAGTRPWARNARENCRYSSHSAEQSPGPSTPLDACRNAVMTEVQTSTAMGSRQASSSRGGSGAAAVYYRGHQRPLFSGRGSDDTLLSAADSQHPYCVSASALVPVTQPTSTRHGSTSAAYEHSEQQCGGPSSVPGTFRWAPAQPNSSSHQSPPPASAAAAATGRTVLGSRTKYTHDPTVEAIAHDTAAAAPSGAGEAVRPASLRQNGFFHDLRDLLSGTLSARLSGGARSRSLSSHLRASSPSTQRQWRAQKQQRQAQGDTEQSHSCSAANNTRRAGGQAVAAAAATARGGSPAAYGSLSVGWSPPRKREAVCLSTPSRRRSSRGFSVDGSSSLTAQTCSKWLDEILAATTVTPTGVRTNGAALGSSGESAAAARSAIPVVDLRREFKPRIAGDDAGGRGSTRPASLSMFGEEVKDYTHEFTGSRARPHIPGVSFKHMIGARSATSSPPRTGGTALASGGAANVKSVNGVSEGLPFPAYSSIRIHDPMRKSPWALAPERKGLDVLPGRPALSRRRRIPVDEIAAAESGVTDPLGGDHPAEESDGTGGVLHRARSATHTIVEEVHLDEQRRPYLVVRPVLSSEEGKAQRAAMERLARPKPIYRRTDDPA</sequence>
<dbReference type="Proteomes" id="UP000673552">
    <property type="component" value="Unassembled WGS sequence"/>
</dbReference>
<feature type="compositionally biased region" description="Polar residues" evidence="1">
    <location>
        <begin position="677"/>
        <end position="687"/>
    </location>
</feature>
<feature type="compositionally biased region" description="Low complexity" evidence="1">
    <location>
        <begin position="143"/>
        <end position="153"/>
    </location>
</feature>
<reference evidence="3" key="2">
    <citation type="journal article" date="2021" name="Sci. Data">
        <title>Chromosome-scale genome sequencing, assembly and annotation of six genomes from subfamily Leishmaniinae.</title>
        <authorList>
            <person name="Almutairi H."/>
            <person name="Urbaniak M.D."/>
            <person name="Bates M.D."/>
            <person name="Jariyapan N."/>
            <person name="Kwakye-Nuako G."/>
            <person name="Thomaz Soccol V."/>
            <person name="Al-Salem W.S."/>
            <person name="Dillon R.J."/>
            <person name="Bates P.A."/>
            <person name="Gatherer D."/>
        </authorList>
    </citation>
    <scope>NUCLEOTIDE SEQUENCE [LARGE SCALE GENOMIC DNA]</scope>
</reference>
<feature type="region of interest" description="Disordered" evidence="1">
    <location>
        <begin position="1172"/>
        <end position="1230"/>
    </location>
</feature>
<feature type="compositionally biased region" description="Low complexity" evidence="1">
    <location>
        <begin position="1172"/>
        <end position="1204"/>
    </location>
</feature>
<organism evidence="2 3">
    <name type="scientific">Leishmania martiniquensis</name>
    <dbReference type="NCBI Taxonomy" id="1580590"/>
    <lineage>
        <taxon>Eukaryota</taxon>
        <taxon>Discoba</taxon>
        <taxon>Euglenozoa</taxon>
        <taxon>Kinetoplastea</taxon>
        <taxon>Metakinetoplastina</taxon>
        <taxon>Trypanosomatida</taxon>
        <taxon>Trypanosomatidae</taxon>
        <taxon>Leishmaniinae</taxon>
        <taxon>Leishmania</taxon>
    </lineage>
</organism>
<dbReference type="GeneID" id="92517618"/>
<dbReference type="EMBL" id="JAFEUZ010000005">
    <property type="protein sequence ID" value="KAG5487077.1"/>
    <property type="molecule type" value="Genomic_DNA"/>
</dbReference>
<feature type="compositionally biased region" description="Polar residues" evidence="1">
    <location>
        <begin position="1205"/>
        <end position="1220"/>
    </location>
</feature>